<protein>
    <submittedName>
        <fullName evidence="2">Eosinophil cationic protein 2-like</fullName>
    </submittedName>
</protein>
<dbReference type="InterPro" id="IPR036816">
    <property type="entry name" value="RNaseA-like_dom_sf"/>
</dbReference>
<dbReference type="OrthoDB" id="9450033at2759"/>
<feature type="chain" id="PRO_5034621157" evidence="1">
    <location>
        <begin position="28"/>
        <end position="90"/>
    </location>
</feature>
<feature type="signal peptide" evidence="1">
    <location>
        <begin position="1"/>
        <end position="27"/>
    </location>
</feature>
<reference evidence="2" key="1">
    <citation type="submission" date="2025-08" db="UniProtKB">
        <authorList>
            <consortium name="RefSeq"/>
        </authorList>
    </citation>
    <scope>IDENTIFICATION</scope>
    <source>
        <tissue evidence="2">Leukocyte</tissue>
    </source>
</reference>
<accession>A0A8B7V4F5</accession>
<evidence type="ECO:0000256" key="1">
    <source>
        <dbReference type="SAM" id="SignalP"/>
    </source>
</evidence>
<gene>
    <name evidence="2" type="primary">LOC109690950</name>
</gene>
<proteinExistence type="predicted"/>
<organism evidence="2">
    <name type="scientific">Castor canadensis</name>
    <name type="common">American beaver</name>
    <dbReference type="NCBI Taxonomy" id="51338"/>
    <lineage>
        <taxon>Eukaryota</taxon>
        <taxon>Metazoa</taxon>
        <taxon>Chordata</taxon>
        <taxon>Craniata</taxon>
        <taxon>Vertebrata</taxon>
        <taxon>Euteleostomi</taxon>
        <taxon>Mammalia</taxon>
        <taxon>Eutheria</taxon>
        <taxon>Euarchontoglires</taxon>
        <taxon>Glires</taxon>
        <taxon>Rodentia</taxon>
        <taxon>Castorimorpha</taxon>
        <taxon>Castoridae</taxon>
        <taxon>Castor</taxon>
    </lineage>
</organism>
<name>A0A8B7V4F5_CASCN</name>
<keyword evidence="1" id="KW-0732">Signal</keyword>
<dbReference type="AlphaFoldDB" id="A0A8B7V4F5"/>
<dbReference type="RefSeq" id="XP_020026197.1">
    <property type="nucleotide sequence ID" value="XM_020170608.1"/>
</dbReference>
<evidence type="ECO:0000313" key="2">
    <source>
        <dbReference type="RefSeq" id="XP_020026197.1"/>
    </source>
</evidence>
<sequence>MVAKLLHSQLCLLLLLGLLGIVPLLQAGPHGLPDYEWFRIQHIKNGSIQYNITQCKYSRNRSISFYRIACDPITPQVNDTLVPVHLDGTF</sequence>
<dbReference type="SUPFAM" id="SSF54076">
    <property type="entry name" value="RNase A-like"/>
    <property type="match status" value="1"/>
</dbReference>
<dbReference type="KEGG" id="ccan:109690950"/>